<dbReference type="Pfam" id="PF02771">
    <property type="entry name" value="Acyl-CoA_dh_N"/>
    <property type="match status" value="1"/>
</dbReference>
<dbReference type="EMBL" id="CP073078">
    <property type="protein sequence ID" value="QUD90351.1"/>
    <property type="molecule type" value="Genomic_DNA"/>
</dbReference>
<dbReference type="Pfam" id="PF08028">
    <property type="entry name" value="Acyl-CoA_dh_2"/>
    <property type="match status" value="1"/>
</dbReference>
<dbReference type="AlphaFoldDB" id="A0A975G480"/>
<organism evidence="5 6">
    <name type="scientific">Phenylobacterium montanum</name>
    <dbReference type="NCBI Taxonomy" id="2823693"/>
    <lineage>
        <taxon>Bacteria</taxon>
        <taxon>Pseudomonadati</taxon>
        <taxon>Pseudomonadota</taxon>
        <taxon>Alphaproteobacteria</taxon>
        <taxon>Caulobacterales</taxon>
        <taxon>Caulobacteraceae</taxon>
        <taxon>Phenylobacterium</taxon>
    </lineage>
</organism>
<keyword evidence="1" id="KW-0560">Oxidoreductase</keyword>
<evidence type="ECO:0000259" key="4">
    <source>
        <dbReference type="Pfam" id="PF08028"/>
    </source>
</evidence>
<gene>
    <name evidence="5" type="ORF">KCG34_11060</name>
</gene>
<dbReference type="GO" id="GO:0003995">
    <property type="term" value="F:acyl-CoA dehydrogenase activity"/>
    <property type="evidence" value="ECO:0007669"/>
    <property type="project" value="TreeGrafter"/>
</dbReference>
<comment type="similarity">
    <text evidence="2">Belongs to the HpaH/HsaA monooxygenase family.</text>
</comment>
<dbReference type="PANTHER" id="PTHR48083">
    <property type="entry name" value="MEDIUM-CHAIN SPECIFIC ACYL-COA DEHYDROGENASE, MITOCHONDRIAL-RELATED"/>
    <property type="match status" value="1"/>
</dbReference>
<dbReference type="PANTHER" id="PTHR48083:SF19">
    <property type="entry name" value="FLAVIN-DEPENDENT MONOOXYGENASE, OXYGENASE SUBUNIT HSAA"/>
    <property type="match status" value="1"/>
</dbReference>
<proteinExistence type="inferred from homology"/>
<evidence type="ECO:0000313" key="5">
    <source>
        <dbReference type="EMBL" id="QUD90351.1"/>
    </source>
</evidence>
<evidence type="ECO:0000313" key="6">
    <source>
        <dbReference type="Proteomes" id="UP000676409"/>
    </source>
</evidence>
<dbReference type="InterPro" id="IPR036250">
    <property type="entry name" value="AcylCo_DH-like_C"/>
</dbReference>
<dbReference type="InterPro" id="IPR009100">
    <property type="entry name" value="AcylCoA_DH/oxidase_NM_dom_sf"/>
</dbReference>
<dbReference type="Gene3D" id="2.40.110.10">
    <property type="entry name" value="Butyryl-CoA Dehydrogenase, subunit A, domain 2"/>
    <property type="match status" value="1"/>
</dbReference>
<dbReference type="InterPro" id="IPR037069">
    <property type="entry name" value="AcylCoA_DH/ox_N_sf"/>
</dbReference>
<dbReference type="InterPro" id="IPR050741">
    <property type="entry name" value="Acyl-CoA_dehydrogenase"/>
</dbReference>
<dbReference type="GO" id="GO:0005737">
    <property type="term" value="C:cytoplasm"/>
    <property type="evidence" value="ECO:0007669"/>
    <property type="project" value="TreeGrafter"/>
</dbReference>
<dbReference type="InterPro" id="IPR013786">
    <property type="entry name" value="AcylCoA_DH/ox_N"/>
</dbReference>
<dbReference type="GO" id="GO:0050660">
    <property type="term" value="F:flavin adenine dinucleotide binding"/>
    <property type="evidence" value="ECO:0007669"/>
    <property type="project" value="InterPro"/>
</dbReference>
<dbReference type="PIRSF" id="PIRSF016578">
    <property type="entry name" value="HsaA"/>
    <property type="match status" value="1"/>
</dbReference>
<dbReference type="GO" id="GO:0016712">
    <property type="term" value="F:oxidoreductase activity, acting on paired donors, with incorporation or reduction of molecular oxygen, reduced flavin or flavoprotein as one donor, and incorporation of one atom of oxygen"/>
    <property type="evidence" value="ECO:0007669"/>
    <property type="project" value="TreeGrafter"/>
</dbReference>
<dbReference type="RefSeq" id="WP_211940402.1">
    <property type="nucleotide sequence ID" value="NZ_CP073078.1"/>
</dbReference>
<keyword evidence="6" id="KW-1185">Reference proteome</keyword>
<dbReference type="Proteomes" id="UP000676409">
    <property type="component" value="Chromosome"/>
</dbReference>
<dbReference type="Gene3D" id="1.20.140.10">
    <property type="entry name" value="Butyryl-CoA Dehydrogenase, subunit A, domain 3"/>
    <property type="match status" value="1"/>
</dbReference>
<dbReference type="InterPro" id="IPR046373">
    <property type="entry name" value="Acyl-CoA_Oxase/DH_mid-dom_sf"/>
</dbReference>
<evidence type="ECO:0000256" key="2">
    <source>
        <dbReference type="ARBA" id="ARBA00049661"/>
    </source>
</evidence>
<dbReference type="InterPro" id="IPR013107">
    <property type="entry name" value="Acyl-CoA_DH_C"/>
</dbReference>
<feature type="domain" description="Acyl-CoA dehydrogenase/oxidase N-terminal" evidence="3">
    <location>
        <begin position="14"/>
        <end position="92"/>
    </location>
</feature>
<protein>
    <submittedName>
        <fullName evidence="5">Acyl-CoA dehydrogenase family protein</fullName>
    </submittedName>
</protein>
<evidence type="ECO:0000259" key="3">
    <source>
        <dbReference type="Pfam" id="PF02771"/>
    </source>
</evidence>
<accession>A0A975G480</accession>
<feature type="domain" description="Acyl-CoA dehydrogenase C-terminal" evidence="4">
    <location>
        <begin position="250"/>
        <end position="381"/>
    </location>
</feature>
<dbReference type="GO" id="GO:0033539">
    <property type="term" value="P:fatty acid beta-oxidation using acyl-CoA dehydrogenase"/>
    <property type="evidence" value="ECO:0007669"/>
    <property type="project" value="TreeGrafter"/>
</dbReference>
<dbReference type="KEGG" id="caul:KCG34_11060"/>
<sequence>MSPVVAFAAPTAPTQAELLDRARKLTPVLRERAARTEENRALLPETLQDFVDAGFYKILQPAKYGGFELPPMTLFKVVMELAKGCPSSAWCLCLVTVHNWEVALLDPQMAEDLWGQDPDARASSSYAPFGKITPVDGGYRLSGRWSWSSGSDHCSWVILGGIVPRGDGVTGPPDVRAFLVPRPDYEVADVWHVLGLKGTGSNDIIVKDAFVPEHRTHQFLHSFMMTDPGRAAFASRNYKYPFGVIFAYSLSIVTIGMADGALEAFREDMKQRLGAYDGAKAMEEPFVRHRLAEAEAIIRGLHTRLDANFAELDALIDAGAEIPVELRVKNKWDAQWIAKEAQKAVELLFKASGARGLKLDNPMQRFFRDSHAASNHAFLNPDKGSLNAGLVQLGGFTTDFTL</sequence>
<name>A0A975G480_9CAUL</name>
<dbReference type="SUPFAM" id="SSF47203">
    <property type="entry name" value="Acyl-CoA dehydrogenase C-terminal domain-like"/>
    <property type="match status" value="1"/>
</dbReference>
<evidence type="ECO:0000256" key="1">
    <source>
        <dbReference type="ARBA" id="ARBA00023002"/>
    </source>
</evidence>
<reference evidence="5" key="1">
    <citation type="submission" date="2021-04" db="EMBL/GenBank/DDBJ databases">
        <title>The complete genome sequence of Caulobacter sp. S6.</title>
        <authorList>
            <person name="Tang Y."/>
            <person name="Ouyang W."/>
            <person name="Liu Q."/>
            <person name="Huang B."/>
            <person name="Guo Z."/>
            <person name="Lei P."/>
        </authorList>
    </citation>
    <scope>NUCLEOTIDE SEQUENCE</scope>
    <source>
        <strain evidence="5">S6</strain>
    </source>
</reference>
<dbReference type="Gene3D" id="1.10.540.10">
    <property type="entry name" value="Acyl-CoA dehydrogenase/oxidase, N-terminal domain"/>
    <property type="match status" value="1"/>
</dbReference>
<dbReference type="SUPFAM" id="SSF56645">
    <property type="entry name" value="Acyl-CoA dehydrogenase NM domain-like"/>
    <property type="match status" value="1"/>
</dbReference>